<accession>A0ABW2U9H3</accession>
<gene>
    <name evidence="3" type="ORF">ACFQT0_23445</name>
</gene>
<keyword evidence="2" id="KW-0732">Signal</keyword>
<protein>
    <submittedName>
        <fullName evidence="3">Uncharacterized protein</fullName>
    </submittedName>
</protein>
<reference evidence="4" key="1">
    <citation type="journal article" date="2019" name="Int. J. Syst. Evol. Microbiol.">
        <title>The Global Catalogue of Microorganisms (GCM) 10K type strain sequencing project: providing services to taxonomists for standard genome sequencing and annotation.</title>
        <authorList>
            <consortium name="The Broad Institute Genomics Platform"/>
            <consortium name="The Broad Institute Genome Sequencing Center for Infectious Disease"/>
            <person name="Wu L."/>
            <person name="Ma J."/>
        </authorList>
    </citation>
    <scope>NUCLEOTIDE SEQUENCE [LARGE SCALE GENOMIC DNA]</scope>
    <source>
        <strain evidence="4">JCM 19635</strain>
    </source>
</reference>
<proteinExistence type="predicted"/>
<dbReference type="Proteomes" id="UP001596513">
    <property type="component" value="Unassembled WGS sequence"/>
</dbReference>
<feature type="chain" id="PRO_5045889793" evidence="2">
    <location>
        <begin position="16"/>
        <end position="161"/>
    </location>
</feature>
<dbReference type="RefSeq" id="WP_380205460.1">
    <property type="nucleotide sequence ID" value="NZ_JBHTEK010000001.1"/>
</dbReference>
<keyword evidence="4" id="KW-1185">Reference proteome</keyword>
<feature type="compositionally biased region" description="Basic and acidic residues" evidence="1">
    <location>
        <begin position="83"/>
        <end position="114"/>
    </location>
</feature>
<feature type="compositionally biased region" description="Polar residues" evidence="1">
    <location>
        <begin position="127"/>
        <end position="136"/>
    </location>
</feature>
<evidence type="ECO:0000313" key="3">
    <source>
        <dbReference type="EMBL" id="MFC7669990.1"/>
    </source>
</evidence>
<comment type="caution">
    <text evidence="3">The sequence shown here is derived from an EMBL/GenBank/DDBJ whole genome shotgun (WGS) entry which is preliminary data.</text>
</comment>
<name>A0ABW2U9H3_9BACT</name>
<feature type="compositionally biased region" description="Basic and acidic residues" evidence="1">
    <location>
        <begin position="62"/>
        <end position="75"/>
    </location>
</feature>
<evidence type="ECO:0000313" key="4">
    <source>
        <dbReference type="Proteomes" id="UP001596513"/>
    </source>
</evidence>
<feature type="compositionally biased region" description="Basic and acidic residues" evidence="1">
    <location>
        <begin position="139"/>
        <end position="161"/>
    </location>
</feature>
<evidence type="ECO:0000256" key="1">
    <source>
        <dbReference type="SAM" id="MobiDB-lite"/>
    </source>
</evidence>
<feature type="compositionally biased region" description="Low complexity" evidence="1">
    <location>
        <begin position="115"/>
        <end position="126"/>
    </location>
</feature>
<dbReference type="EMBL" id="JBHTEK010000001">
    <property type="protein sequence ID" value="MFC7669990.1"/>
    <property type="molecule type" value="Genomic_DNA"/>
</dbReference>
<evidence type="ECO:0000256" key="2">
    <source>
        <dbReference type="SAM" id="SignalP"/>
    </source>
</evidence>
<feature type="signal peptide" evidence="2">
    <location>
        <begin position="1"/>
        <end position="15"/>
    </location>
</feature>
<organism evidence="3 4">
    <name type="scientific">Hymenobacter humi</name>
    <dbReference type="NCBI Taxonomy" id="1411620"/>
    <lineage>
        <taxon>Bacteria</taxon>
        <taxon>Pseudomonadati</taxon>
        <taxon>Bacteroidota</taxon>
        <taxon>Cytophagia</taxon>
        <taxon>Cytophagales</taxon>
        <taxon>Hymenobacteraceae</taxon>
        <taxon>Hymenobacter</taxon>
    </lineage>
</organism>
<sequence length="161" mass="19153">MIAAATLLASSTSFAAAPAAVSVASHDPYDRYNDRTSKDFDYGYDKRHRVTARERERWEAAHRYDRDERNDRYDRNQNYGYEQNHRVTSAERARWETQQREAQLRAAQQREAELRAAQQREAQQRASQNNGYSSNYGYDRNHRVTPQERARWEAAHRYDHR</sequence>
<feature type="region of interest" description="Disordered" evidence="1">
    <location>
        <begin position="62"/>
        <end position="161"/>
    </location>
</feature>